<dbReference type="FunCoup" id="A0A218ZD55">
    <property type="interactions" value="3"/>
</dbReference>
<dbReference type="SUPFAM" id="SSF53474">
    <property type="entry name" value="alpha/beta-Hydrolases"/>
    <property type="match status" value="1"/>
</dbReference>
<feature type="region of interest" description="Disordered" evidence="5">
    <location>
        <begin position="1513"/>
        <end position="1570"/>
    </location>
</feature>
<organism evidence="8 9">
    <name type="scientific">Diplocarpon coronariae</name>
    <dbReference type="NCBI Taxonomy" id="2795749"/>
    <lineage>
        <taxon>Eukaryota</taxon>
        <taxon>Fungi</taxon>
        <taxon>Dikarya</taxon>
        <taxon>Ascomycota</taxon>
        <taxon>Pezizomycotina</taxon>
        <taxon>Leotiomycetes</taxon>
        <taxon>Helotiales</taxon>
        <taxon>Drepanopezizaceae</taxon>
        <taxon>Diplocarpon</taxon>
    </lineage>
</organism>
<feature type="compositionally biased region" description="Low complexity" evidence="5">
    <location>
        <begin position="63"/>
        <end position="75"/>
    </location>
</feature>
<keyword evidence="4 6" id="KW-0472">Membrane</keyword>
<evidence type="ECO:0000256" key="6">
    <source>
        <dbReference type="SAM" id="Phobius"/>
    </source>
</evidence>
<reference evidence="8 9" key="1">
    <citation type="submission" date="2017-04" db="EMBL/GenBank/DDBJ databases">
        <title>Draft genome sequence of Marssonina coronaria NL1: causal agent of apple blotch.</title>
        <authorList>
            <person name="Cheng Q."/>
        </authorList>
    </citation>
    <scope>NUCLEOTIDE SEQUENCE [LARGE SCALE GENOMIC DNA]</scope>
    <source>
        <strain evidence="8 9">NL1</strain>
    </source>
</reference>
<feature type="compositionally biased region" description="Basic and acidic residues" evidence="5">
    <location>
        <begin position="662"/>
        <end position="681"/>
    </location>
</feature>
<feature type="compositionally biased region" description="Polar residues" evidence="5">
    <location>
        <begin position="1088"/>
        <end position="1100"/>
    </location>
</feature>
<sequence>MSRQASVLPPSDTLSRSSSTEGATQLVGQLDSNGVANLAIDSTYSPPSRSNSPRSMKVALDVTSKGDSSGPTTSDSSEEDYDAVKHELSAVMVGGKGGGFDEIEKPLEESGTGSTGNTIYEDIKPHSKSRPNPTSLKTIPVTLNKLNEKGRCILTADDQALREILKSGIEREKNPEKKRRKKFSDLVFTRRFTAFDRQNSTSADSPFHGFFVLFWLGTAFYCARLAAENWAKYGNILGTNEIAGLMFHRDVMVLGLSDGVMCGVTGFGLVLQKLICNNVISWNKEGWIIQSVWEAFYILSVLGWTLFREWPWTHTVFFMLHGLVMLMKQHSYAFYNGHLSENYKSRETLQRKLKQLDNTKPVQSPSETTPAAASLSTSYLNNRPTASDLNQRRQYRRNSLDQGEANIKEVAAAIESGEPLDVDQIHTFERIIKWEIDALSEDLKGKSPSGSNSYPDNLTVANHYEYIVLPTLVYELEYPRSDRIDWYYVAEKAIAVFGVLVIMNLVSQSFIYPVVIRAIEMKDAGLSLKERLKVFPWILSDLMFPFMTEYMLTWYVIWELILNLLAEVTFFADRGFYADWWNSVSWDQFARDWNRPVHNFLLRHVYHSSISSMQVNKKTATLITFFLSACVPKKAPKYLPEALRAATAFNWTISQGAVGRFDRQASRMDSTPENKSEKPERSYLSTAVDSISPWGGSRSSTPKPASTTVPGEGSGLGHQRGGDHTTQNWHGFSSKRYPADCPPLNARWFHAVDVPKRKPKLLNKVNDKGVKPPAAPAPAPKKFVLFSAHDSRSIEAAYQKLADEYDDPHGELRQKGEDQSSGGLSPPTGRKSNTSIDEAGLDTHAGGKVRVPVQEDFLFDVDIEQRELSPLYWLGPIYEVRRGSWFYQEGSTLRPCEENLAQQLEEGYLKIMPFRYPKALEKPTKVGEDPKSLAISGAFSRNQAGSGEITPKASSENLRAANQQALDDATNKTKEMPPPSPHQPQSYRLFGTFMNSIVTYQDSSVAWLSTDSIMARVSSSVYERFAGGAYLSGIKLVRGYSEGKAKEEKGSTTPTSAAIKGSNVSELQLDVQQQRLLKRRSAPPSVSRPENQAVQESTKAVLTGEIDAESEAEAVRKRDEKEIQNDYNERDGENQGREIDHLVLVTHGIGQRLGMRTESVNFIHDVNVLRKNLKSVYGNSADLQALNSDIDKFPKNCRIQVLPICWRHLLDFPRKGVRQNRREHDLGDAFGEDEDYPSLEDITVEGVPFVRSLITDLALDILLYQSAYREHIAQLVTAESNRVFDLFLERNPNFKGKVSLIGHSLGSAIFFDILCRQKQSVKGLVGHRGQNRLRPPRGRQEVKDLDLKFAVEDFYCLGSPIGLFQMLKGRSILARHQRDDALPAESPMDPEDMQDPFFRFASGENISSVTGLPLTISSPKTGQLFNIFHPSDPIAYRLEPLIAPAMSSMKPQLLPYTKKTISASVSGIGAKVGQSMSGLWSSLSSGIASSLLNRSLGLTSEDVAQMAAPAPQKAVSQSVGAGTNIGGGVISPDNAPPQPDNTNDKKRQLAEDTAAADRDGKGASPPTLIDDEIETLYAGFQKRRESQSDDGDNEWSQAEEKGKKLRREEAKVRGLNQNGRVDYSIQESVLDFNPINTIASHISYWADEDVSHFVMSQLLSRHRAALSTSVRKDIGRARGAA</sequence>
<accession>A0A218ZD55</accession>
<dbReference type="EMBL" id="MZNU01000059">
    <property type="protein sequence ID" value="OWP05928.1"/>
    <property type="molecule type" value="Genomic_DNA"/>
</dbReference>
<dbReference type="OrthoDB" id="431378at2759"/>
<keyword evidence="9" id="KW-1185">Reference proteome</keyword>
<dbReference type="Pfam" id="PF23463">
    <property type="entry name" value="WWE_2"/>
    <property type="match status" value="1"/>
</dbReference>
<feature type="transmembrane region" description="Helical" evidence="6">
    <location>
        <begin position="493"/>
        <end position="516"/>
    </location>
</feature>
<name>A0A218ZD55_9HELO</name>
<feature type="region of interest" description="Disordered" evidence="5">
    <location>
        <begin position="355"/>
        <end position="393"/>
    </location>
</feature>
<feature type="region of interest" description="Disordered" evidence="5">
    <location>
        <begin position="1044"/>
        <end position="1063"/>
    </location>
</feature>
<dbReference type="PANTHER" id="PTHR23509:SF10">
    <property type="entry name" value="LD21067P"/>
    <property type="match status" value="1"/>
</dbReference>
<feature type="transmembrane region" description="Helical" evidence="6">
    <location>
        <begin position="537"/>
        <end position="558"/>
    </location>
</feature>
<comment type="caution">
    <text evidence="8">The sequence shown here is derived from an EMBL/GenBank/DDBJ whole genome shotgun (WGS) entry which is preliminary data.</text>
</comment>
<evidence type="ECO:0000256" key="4">
    <source>
        <dbReference type="ARBA" id="ARBA00023136"/>
    </source>
</evidence>
<evidence type="ECO:0000313" key="9">
    <source>
        <dbReference type="Proteomes" id="UP000242519"/>
    </source>
</evidence>
<comment type="subcellular location">
    <subcellularLocation>
        <location evidence="1">Membrane</location>
        <topology evidence="1">Multi-pass membrane protein</topology>
    </subcellularLocation>
</comment>
<protein>
    <submittedName>
        <fullName evidence="8">DDHD domain-containing protein</fullName>
    </submittedName>
</protein>
<evidence type="ECO:0000256" key="5">
    <source>
        <dbReference type="SAM" id="MobiDB-lite"/>
    </source>
</evidence>
<feature type="region of interest" description="Disordered" evidence="5">
    <location>
        <begin position="1078"/>
        <end position="1123"/>
    </location>
</feature>
<feature type="compositionally biased region" description="Basic and acidic residues" evidence="5">
    <location>
        <begin position="1542"/>
        <end position="1561"/>
    </location>
</feature>
<dbReference type="GO" id="GO:0016020">
    <property type="term" value="C:membrane"/>
    <property type="evidence" value="ECO:0007669"/>
    <property type="project" value="UniProtKB-SubCell"/>
</dbReference>
<dbReference type="Pfam" id="PF23465">
    <property type="entry name" value="DUF7131"/>
    <property type="match status" value="1"/>
</dbReference>
<evidence type="ECO:0000259" key="7">
    <source>
        <dbReference type="PROSITE" id="PS51043"/>
    </source>
</evidence>
<keyword evidence="2 6" id="KW-0812">Transmembrane</keyword>
<dbReference type="GO" id="GO:0005737">
    <property type="term" value="C:cytoplasm"/>
    <property type="evidence" value="ECO:0007669"/>
    <property type="project" value="TreeGrafter"/>
</dbReference>
<dbReference type="InterPro" id="IPR057826">
    <property type="entry name" value="WWE_C20G8.02"/>
</dbReference>
<feature type="compositionally biased region" description="Low complexity" evidence="5">
    <location>
        <begin position="45"/>
        <end position="55"/>
    </location>
</feature>
<evidence type="ECO:0000313" key="8">
    <source>
        <dbReference type="EMBL" id="OWP05928.1"/>
    </source>
</evidence>
<dbReference type="GO" id="GO:0004620">
    <property type="term" value="F:phospholipase activity"/>
    <property type="evidence" value="ECO:0007669"/>
    <property type="project" value="TreeGrafter"/>
</dbReference>
<feature type="compositionally biased region" description="Basic and acidic residues" evidence="5">
    <location>
        <begin position="807"/>
        <end position="818"/>
    </location>
</feature>
<feature type="region of interest" description="Disordered" evidence="5">
    <location>
        <begin position="1583"/>
        <end position="1608"/>
    </location>
</feature>
<dbReference type="Pfam" id="PF02862">
    <property type="entry name" value="DDHD"/>
    <property type="match status" value="1"/>
</dbReference>
<feature type="domain" description="DDHD" evidence="7">
    <location>
        <begin position="1347"/>
        <end position="1660"/>
    </location>
</feature>
<dbReference type="STRING" id="503106.A0A218ZD55"/>
<evidence type="ECO:0000256" key="2">
    <source>
        <dbReference type="ARBA" id="ARBA00022692"/>
    </source>
</evidence>
<evidence type="ECO:0000256" key="1">
    <source>
        <dbReference type="ARBA" id="ARBA00004141"/>
    </source>
</evidence>
<feature type="region of interest" description="Disordered" evidence="5">
    <location>
        <begin position="1"/>
        <end position="81"/>
    </location>
</feature>
<feature type="compositionally biased region" description="Polar residues" evidence="5">
    <location>
        <begin position="1051"/>
        <end position="1063"/>
    </location>
</feature>
<feature type="compositionally biased region" description="Basic and acidic residues" evidence="5">
    <location>
        <begin position="1598"/>
        <end position="1608"/>
    </location>
</feature>
<feature type="compositionally biased region" description="Basic and acidic residues" evidence="5">
    <location>
        <begin position="1113"/>
        <end position="1123"/>
    </location>
</feature>
<feature type="region of interest" description="Disordered" evidence="5">
    <location>
        <begin position="807"/>
        <end position="843"/>
    </location>
</feature>
<dbReference type="InterPro" id="IPR058055">
    <property type="entry name" value="PA-PLA1"/>
</dbReference>
<dbReference type="Proteomes" id="UP000242519">
    <property type="component" value="Unassembled WGS sequence"/>
</dbReference>
<dbReference type="PROSITE" id="PS51043">
    <property type="entry name" value="DDHD"/>
    <property type="match status" value="1"/>
</dbReference>
<dbReference type="GO" id="GO:0046872">
    <property type="term" value="F:metal ion binding"/>
    <property type="evidence" value="ECO:0007669"/>
    <property type="project" value="InterPro"/>
</dbReference>
<feature type="compositionally biased region" description="Polar residues" evidence="5">
    <location>
        <begin position="358"/>
        <end position="389"/>
    </location>
</feature>
<feature type="compositionally biased region" description="Polar residues" evidence="5">
    <location>
        <begin position="12"/>
        <end position="44"/>
    </location>
</feature>
<dbReference type="InterPro" id="IPR029058">
    <property type="entry name" value="AB_hydrolase_fold"/>
</dbReference>
<dbReference type="Pfam" id="PF03062">
    <property type="entry name" value="MBOAT"/>
    <property type="match status" value="1"/>
</dbReference>
<feature type="compositionally biased region" description="Polar residues" evidence="5">
    <location>
        <begin position="697"/>
        <end position="709"/>
    </location>
</feature>
<dbReference type="PANTHER" id="PTHR23509">
    <property type="entry name" value="PA-PL1 PHOSPHOLIPASE FAMILY"/>
    <property type="match status" value="1"/>
</dbReference>
<dbReference type="InParanoid" id="A0A218ZD55"/>
<dbReference type="InterPro" id="IPR004299">
    <property type="entry name" value="MBOAT_fam"/>
</dbReference>
<feature type="region of interest" description="Disordered" evidence="5">
    <location>
        <begin position="107"/>
        <end position="136"/>
    </location>
</feature>
<proteinExistence type="predicted"/>
<keyword evidence="3 6" id="KW-1133">Transmembrane helix</keyword>
<dbReference type="SMART" id="SM01127">
    <property type="entry name" value="DDHD"/>
    <property type="match status" value="1"/>
</dbReference>
<gene>
    <name evidence="8" type="ORF">B2J93_6252</name>
</gene>
<dbReference type="InterPro" id="IPR004177">
    <property type="entry name" value="DDHD_dom"/>
</dbReference>
<evidence type="ECO:0000256" key="3">
    <source>
        <dbReference type="ARBA" id="ARBA00022989"/>
    </source>
</evidence>
<dbReference type="InterPro" id="IPR055555">
    <property type="entry name" value="PA-PLA1_DUF7131"/>
</dbReference>
<feature type="region of interest" description="Disordered" evidence="5">
    <location>
        <begin position="662"/>
        <end position="731"/>
    </location>
</feature>